<feature type="region of interest" description="Disordered" evidence="1">
    <location>
        <begin position="150"/>
        <end position="201"/>
    </location>
</feature>
<evidence type="ECO:0000256" key="1">
    <source>
        <dbReference type="SAM" id="MobiDB-lite"/>
    </source>
</evidence>
<protein>
    <recommendedName>
        <fullName evidence="4">Ubiquinol-cytochrome-c reductase cytochrome c1</fullName>
    </recommendedName>
</protein>
<accession>A0A8H6KHP4</accession>
<evidence type="ECO:0000313" key="2">
    <source>
        <dbReference type="EMBL" id="KAF6831255.1"/>
    </source>
</evidence>
<dbReference type="AlphaFoldDB" id="A0A8H6KHP4"/>
<comment type="caution">
    <text evidence="2">The sequence shown here is derived from an EMBL/GenBank/DDBJ whole genome shotgun (WGS) entry which is preliminary data.</text>
</comment>
<evidence type="ECO:0000313" key="3">
    <source>
        <dbReference type="Proteomes" id="UP000639643"/>
    </source>
</evidence>
<organism evidence="2 3">
    <name type="scientific">Colletotrichum musicola</name>
    <dbReference type="NCBI Taxonomy" id="2175873"/>
    <lineage>
        <taxon>Eukaryota</taxon>
        <taxon>Fungi</taxon>
        <taxon>Dikarya</taxon>
        <taxon>Ascomycota</taxon>
        <taxon>Pezizomycotina</taxon>
        <taxon>Sordariomycetes</taxon>
        <taxon>Hypocreomycetidae</taxon>
        <taxon>Glomerellales</taxon>
        <taxon>Glomerellaceae</taxon>
        <taxon>Colletotrichum</taxon>
        <taxon>Colletotrichum orchidearum species complex</taxon>
    </lineage>
</organism>
<dbReference type="OrthoDB" id="5324651at2759"/>
<feature type="compositionally biased region" description="Low complexity" evidence="1">
    <location>
        <begin position="97"/>
        <end position="110"/>
    </location>
</feature>
<evidence type="ECO:0008006" key="4">
    <source>
        <dbReference type="Google" id="ProtNLM"/>
    </source>
</evidence>
<keyword evidence="3" id="KW-1185">Reference proteome</keyword>
<reference evidence="2" key="1">
    <citation type="journal article" date="2020" name="Phytopathology">
        <title>Genome Sequence Resources of Colletotrichum truncatum, C. plurivorum, C. musicola, and C. sojae: Four Species Pathogenic to Soybean (Glycine max).</title>
        <authorList>
            <person name="Rogerio F."/>
            <person name="Boufleur T.R."/>
            <person name="Ciampi-Guillardi M."/>
            <person name="Sukno S.A."/>
            <person name="Thon M.R."/>
            <person name="Massola Junior N.S."/>
            <person name="Baroncelli R."/>
        </authorList>
    </citation>
    <scope>NUCLEOTIDE SEQUENCE</scope>
    <source>
        <strain evidence="2">LFN0074</strain>
    </source>
</reference>
<feature type="region of interest" description="Disordered" evidence="1">
    <location>
        <begin position="92"/>
        <end position="116"/>
    </location>
</feature>
<feature type="compositionally biased region" description="Basic and acidic residues" evidence="1">
    <location>
        <begin position="170"/>
        <end position="186"/>
    </location>
</feature>
<dbReference type="EMBL" id="WIGM01000265">
    <property type="protein sequence ID" value="KAF6831255.1"/>
    <property type="molecule type" value="Genomic_DNA"/>
</dbReference>
<gene>
    <name evidence="2" type="ORF">CMUS01_07414</name>
</gene>
<proteinExistence type="predicted"/>
<sequence length="417" mass="45721">MYRSLLSYTIEDRQRVYLSCRPILSNHSPKKRKEAKVRDSILDNSRSLGTLISDLGEAKVVAIATSMTDAKIFKSEKVAIVHFPSLFPKPPGPALNAETAQPAQPAQSAESAEDVATLSAEILPAEDLAEDLDQAEVFAEQDLAEKTLAEDNLAEETSAELTHSDDEEAKELAKDDTLVESPKRPPELGGSKKGASDFSSVLASEPSNPVAITSNPIPQLYGIPSLQPSYIPYSTQHRILTTARTILEECCFDFATRWLPDILKGNGWQCACARLADKLRNNFHITHTLRNTAVHRAPVKARSVSKSLQGAINLAAALRDTPRASQLGELKTALDGKLEAMELMKKAAEDYVTAQVVSIRRQKEELDRQEKALIDGMLKDNREHKELAGHLLDMSVTEIIGKKSEMATKDGAERSDV</sequence>
<dbReference type="Proteomes" id="UP000639643">
    <property type="component" value="Unassembled WGS sequence"/>
</dbReference>
<name>A0A8H6KHP4_9PEZI</name>